<dbReference type="EMBL" id="CP011102">
    <property type="protein sequence ID" value="AQY50032.1"/>
    <property type="molecule type" value="Genomic_DNA"/>
</dbReference>
<evidence type="ECO:0000313" key="11">
    <source>
        <dbReference type="EMBL" id="AQY50032.1"/>
    </source>
</evidence>
<comment type="catalytic activity">
    <reaction evidence="1 10">
        <text>a (3R)-hydroxyacyl-[ACP] = a (2E)-enoyl-[ACP] + H2O</text>
        <dbReference type="Rhea" id="RHEA:13097"/>
        <dbReference type="Rhea" id="RHEA-COMP:9925"/>
        <dbReference type="Rhea" id="RHEA-COMP:9945"/>
        <dbReference type="ChEBI" id="CHEBI:15377"/>
        <dbReference type="ChEBI" id="CHEBI:78784"/>
        <dbReference type="ChEBI" id="CHEBI:78827"/>
        <dbReference type="EC" id="4.2.1.59"/>
    </reaction>
</comment>
<comment type="subcellular location">
    <subcellularLocation>
        <location evidence="2 10">Cytoplasm</location>
    </subcellularLocation>
</comment>
<dbReference type="KEGG" id="lwi:UE46_02520"/>
<comment type="similarity">
    <text evidence="3 10">Belongs to the thioester dehydratase family. FabZ subfamily.</text>
</comment>
<sequence>MLDISEIKKILPHRYPFLLVDRVIELEDKKVVAIKNVTANEEFFNGHFPEYPVMPGVLIVEALAQTSGIAMMQVEGNEGKIGLFAGIDGCRFKRQVIPGDQLRLEAEILRLRGSIAKAKVKATVEGEIVCEAEIMFALTDISK</sequence>
<dbReference type="NCBIfam" id="NF000582">
    <property type="entry name" value="PRK00006.1"/>
    <property type="match status" value="1"/>
</dbReference>
<dbReference type="HAMAP" id="MF_00406">
    <property type="entry name" value="FabZ"/>
    <property type="match status" value="1"/>
</dbReference>
<dbReference type="EC" id="4.2.1.59" evidence="10"/>
<evidence type="ECO:0000256" key="5">
    <source>
        <dbReference type="ARBA" id="ARBA00022516"/>
    </source>
</evidence>
<evidence type="ECO:0000313" key="12">
    <source>
        <dbReference type="EMBL" id="MBC1500433.1"/>
    </source>
</evidence>
<evidence type="ECO:0000256" key="4">
    <source>
        <dbReference type="ARBA" id="ARBA00022490"/>
    </source>
</evidence>
<keyword evidence="7 10" id="KW-0443">Lipid metabolism</keyword>
<evidence type="ECO:0000256" key="8">
    <source>
        <dbReference type="ARBA" id="ARBA00023239"/>
    </source>
</evidence>
<evidence type="ECO:0000313" key="14">
    <source>
        <dbReference type="Proteomes" id="UP000564536"/>
    </source>
</evidence>
<keyword evidence="5 10" id="KW-0444">Lipid biosynthesis</keyword>
<keyword evidence="13" id="KW-1185">Reference proteome</keyword>
<name>A0A1S7FRL7_9LIST</name>
<dbReference type="Proteomes" id="UP000223060">
    <property type="component" value="Chromosome"/>
</dbReference>
<dbReference type="GO" id="GO:0005737">
    <property type="term" value="C:cytoplasm"/>
    <property type="evidence" value="ECO:0007669"/>
    <property type="project" value="UniProtKB-SubCell"/>
</dbReference>
<dbReference type="PANTHER" id="PTHR30272">
    <property type="entry name" value="3-HYDROXYACYL-[ACYL-CARRIER-PROTEIN] DEHYDRATASE"/>
    <property type="match status" value="1"/>
</dbReference>
<dbReference type="RefSeq" id="WP_036059659.1">
    <property type="nucleotide sequence ID" value="NZ_CP011102.1"/>
</dbReference>
<reference evidence="13" key="2">
    <citation type="submission" date="2015-03" db="EMBL/GenBank/DDBJ databases">
        <authorList>
            <person name="Ferrari E."/>
            <person name="Walter M.C."/>
            <person name="Huptas C."/>
            <person name="Scherer S."/>
            <person name="Mueller-Herbst S."/>
        </authorList>
    </citation>
    <scope>NUCLEOTIDE SEQUENCE [LARGE SCALE GENOMIC DNA]</scope>
    <source>
        <strain evidence="13">LWP01</strain>
    </source>
</reference>
<dbReference type="FunFam" id="3.10.129.10:FF:000001">
    <property type="entry name" value="3-hydroxyacyl-[acyl-carrier-protein] dehydratase FabZ"/>
    <property type="match status" value="1"/>
</dbReference>
<dbReference type="GO" id="GO:0019171">
    <property type="term" value="F:(3R)-hydroxyacyl-[acyl-carrier-protein] dehydratase activity"/>
    <property type="evidence" value="ECO:0007669"/>
    <property type="project" value="UniProtKB-EC"/>
</dbReference>
<accession>A0A1S7FRL7</accession>
<reference evidence="11" key="1">
    <citation type="submission" date="2015-03" db="EMBL/GenBank/DDBJ databases">
        <authorList>
            <person name="Murphy D."/>
        </authorList>
    </citation>
    <scope>NUCLEOTIDE SEQUENCE [LARGE SCALE GENOMIC DNA]</scope>
    <source>
        <strain evidence="11">WS 4560</strain>
    </source>
</reference>
<dbReference type="NCBIfam" id="TIGR01750">
    <property type="entry name" value="fabZ"/>
    <property type="match status" value="1"/>
</dbReference>
<dbReference type="InterPro" id="IPR010084">
    <property type="entry name" value="FabZ"/>
</dbReference>
<comment type="function">
    <text evidence="9 10">Involved in unsaturated fatty acids biosynthesis. Catalyzes the dehydration of short chain beta-hydroxyacyl-ACPs and long chain saturated and unsaturated beta-hydroxyacyl-ACPs.</text>
</comment>
<protein>
    <recommendedName>
        <fullName evidence="10">3-hydroxyacyl-[acyl-carrier-protein] dehydratase FabZ</fullName>
        <ecNumber evidence="10">4.2.1.59</ecNumber>
    </recommendedName>
    <alternativeName>
        <fullName evidence="10">(3R)-hydroxymyristoyl-[acyl-carrier-protein] dehydratase</fullName>
        <shortName evidence="10">(3R)-hydroxymyristoyl-ACP dehydrase</shortName>
    </alternativeName>
    <alternativeName>
        <fullName evidence="10">Beta-hydroxyacyl-ACP dehydratase</fullName>
    </alternativeName>
</protein>
<dbReference type="PANTHER" id="PTHR30272:SF1">
    <property type="entry name" value="3-HYDROXYACYL-[ACYL-CARRIER-PROTEIN] DEHYDRATASE"/>
    <property type="match status" value="1"/>
</dbReference>
<evidence type="ECO:0000313" key="13">
    <source>
        <dbReference type="Proteomes" id="UP000223060"/>
    </source>
</evidence>
<dbReference type="SUPFAM" id="SSF54637">
    <property type="entry name" value="Thioesterase/thiol ester dehydrase-isomerase"/>
    <property type="match status" value="1"/>
</dbReference>
<dbReference type="Gene3D" id="3.10.129.10">
    <property type="entry name" value="Hotdog Thioesterase"/>
    <property type="match status" value="1"/>
</dbReference>
<keyword evidence="8 10" id="KW-0456">Lyase</keyword>
<evidence type="ECO:0000256" key="7">
    <source>
        <dbReference type="ARBA" id="ARBA00023098"/>
    </source>
</evidence>
<evidence type="ECO:0000256" key="9">
    <source>
        <dbReference type="ARBA" id="ARBA00025049"/>
    </source>
</evidence>
<gene>
    <name evidence="10 12" type="primary">fabZ</name>
    <name evidence="12" type="ORF">HB943_07435</name>
    <name evidence="11" type="ORF">UE46_02520</name>
</gene>
<evidence type="ECO:0000256" key="3">
    <source>
        <dbReference type="ARBA" id="ARBA00009174"/>
    </source>
</evidence>
<keyword evidence="6 10" id="KW-0441">Lipid A biosynthesis</keyword>
<dbReference type="CDD" id="cd01288">
    <property type="entry name" value="FabZ"/>
    <property type="match status" value="1"/>
</dbReference>
<organism evidence="11 13">
    <name type="scientific">Listeria weihenstephanensis</name>
    <dbReference type="NCBI Taxonomy" id="1006155"/>
    <lineage>
        <taxon>Bacteria</taxon>
        <taxon>Bacillati</taxon>
        <taxon>Bacillota</taxon>
        <taxon>Bacilli</taxon>
        <taxon>Bacillales</taxon>
        <taxon>Listeriaceae</taxon>
        <taxon>Listeria</taxon>
    </lineage>
</organism>
<evidence type="ECO:0000256" key="6">
    <source>
        <dbReference type="ARBA" id="ARBA00022556"/>
    </source>
</evidence>
<dbReference type="GO" id="GO:0009245">
    <property type="term" value="P:lipid A biosynthetic process"/>
    <property type="evidence" value="ECO:0007669"/>
    <property type="project" value="UniProtKB-UniRule"/>
</dbReference>
<dbReference type="AlphaFoldDB" id="A0A1S7FRL7"/>
<dbReference type="InterPro" id="IPR029069">
    <property type="entry name" value="HotDog_dom_sf"/>
</dbReference>
<dbReference type="Pfam" id="PF07977">
    <property type="entry name" value="FabA"/>
    <property type="match status" value="1"/>
</dbReference>
<dbReference type="GO" id="GO:0006633">
    <property type="term" value="P:fatty acid biosynthetic process"/>
    <property type="evidence" value="ECO:0007669"/>
    <property type="project" value="UniProtKB-UniRule"/>
</dbReference>
<dbReference type="Proteomes" id="UP000564536">
    <property type="component" value="Unassembled WGS sequence"/>
</dbReference>
<dbReference type="GO" id="GO:0016020">
    <property type="term" value="C:membrane"/>
    <property type="evidence" value="ECO:0007669"/>
    <property type="project" value="GOC"/>
</dbReference>
<keyword evidence="4 10" id="KW-0963">Cytoplasm</keyword>
<dbReference type="InterPro" id="IPR013114">
    <property type="entry name" value="FabA_FabZ"/>
</dbReference>
<proteinExistence type="inferred from homology"/>
<evidence type="ECO:0000256" key="2">
    <source>
        <dbReference type="ARBA" id="ARBA00004496"/>
    </source>
</evidence>
<evidence type="ECO:0000256" key="1">
    <source>
        <dbReference type="ARBA" id="ARBA00001055"/>
    </source>
</evidence>
<feature type="active site" evidence="10">
    <location>
        <position position="47"/>
    </location>
</feature>
<evidence type="ECO:0000256" key="10">
    <source>
        <dbReference type="HAMAP-Rule" id="MF_00406"/>
    </source>
</evidence>
<reference evidence="12 14" key="3">
    <citation type="submission" date="2020-03" db="EMBL/GenBank/DDBJ databases">
        <title>Soil Listeria distribution.</title>
        <authorList>
            <person name="Liao J."/>
            <person name="Wiedmann M."/>
        </authorList>
    </citation>
    <scope>NUCLEOTIDE SEQUENCE [LARGE SCALE GENOMIC DNA]</scope>
    <source>
        <strain evidence="12 14">FSL L7-1523</strain>
    </source>
</reference>
<dbReference type="EMBL" id="JAARRL010000009">
    <property type="protein sequence ID" value="MBC1500433.1"/>
    <property type="molecule type" value="Genomic_DNA"/>
</dbReference>